<protein>
    <submittedName>
        <fullName evidence="1">Uncharacterized protein</fullName>
    </submittedName>
</protein>
<dbReference type="Proteomes" id="UP000202894">
    <property type="component" value="Segment"/>
</dbReference>
<dbReference type="RefSeq" id="YP_009197557.1">
    <property type="nucleotide sequence ID" value="NC_028783.1"/>
</dbReference>
<sequence>MKATISSPLNRFATRTNTPQKVIAYAAKLGRSTINNYFHGTPIRANEATDIANSMNDSELSYEIANLFLGIPKLFSGDGIYHDLRGLLFTDKREEDEEKASFIKHDIEGLANDPNFTRDDAKNLKAYAFEKMDSTVADLTELNAICEMLGISIMDLFSERLPHYQKLHYMRKEEQAWNKDSH</sequence>
<reference evidence="1 2" key="1">
    <citation type="journal article" date="2016" name="Appl. Environ. Microbiol.">
        <title>Genomic Diversity of Phages Infecting Probiotic Strains of Lactobacillus paracasei.</title>
        <authorList>
            <person name="Mercanti D.J."/>
            <person name="Rousseau G.M."/>
            <person name="Capra M.L."/>
            <person name="Quiberoni A."/>
            <person name="Tremblay D.M."/>
            <person name="Labrie S.J."/>
            <person name="Moineau S."/>
        </authorList>
    </citation>
    <scope>NUCLEOTIDE SEQUENCE [LARGE SCALE GENOMIC DNA]</scope>
</reference>
<dbReference type="OrthoDB" id="30360at10239"/>
<accession>A0A0N7IR93</accession>
<gene>
    <name evidence="1" type="ORF">iLp84_38</name>
</gene>
<organism evidence="1 2">
    <name type="scientific">Lactobacillus phage iLp84</name>
    <dbReference type="NCBI Taxonomy" id="1739610"/>
    <lineage>
        <taxon>Viruses</taxon>
        <taxon>Duplodnaviria</taxon>
        <taxon>Heunggongvirae</taxon>
        <taxon>Uroviricota</taxon>
        <taxon>Caudoviricetes</taxon>
        <taxon>Pleetrevirus</taxon>
        <taxon>Pleetrevirus iLp84</taxon>
    </lineage>
</organism>
<keyword evidence="2" id="KW-1185">Reference proteome</keyword>
<name>A0A0N7IR93_9CAUD</name>
<evidence type="ECO:0000313" key="2">
    <source>
        <dbReference type="Proteomes" id="UP000202894"/>
    </source>
</evidence>
<dbReference type="KEGG" id="vg:26624689"/>
<dbReference type="GeneID" id="26624689"/>
<evidence type="ECO:0000313" key="1">
    <source>
        <dbReference type="EMBL" id="ALJ97870.1"/>
    </source>
</evidence>
<proteinExistence type="predicted"/>
<dbReference type="EMBL" id="KR905069">
    <property type="protein sequence ID" value="ALJ97870.1"/>
    <property type="molecule type" value="Genomic_DNA"/>
</dbReference>